<evidence type="ECO:0000313" key="4">
    <source>
        <dbReference type="EMBL" id="CAD9338291.1"/>
    </source>
</evidence>
<feature type="region of interest" description="Disordered" evidence="1">
    <location>
        <begin position="109"/>
        <end position="202"/>
    </location>
</feature>
<dbReference type="GO" id="GO:0005634">
    <property type="term" value="C:nucleus"/>
    <property type="evidence" value="ECO:0007669"/>
    <property type="project" value="InterPro"/>
</dbReference>
<dbReference type="InterPro" id="IPR009349">
    <property type="entry name" value="TRIP4/RQT4_C2HC5_Znf"/>
</dbReference>
<evidence type="ECO:0008006" key="5">
    <source>
        <dbReference type="Google" id="ProtNLM"/>
    </source>
</evidence>
<feature type="compositionally biased region" description="Polar residues" evidence="1">
    <location>
        <begin position="166"/>
        <end position="188"/>
    </location>
</feature>
<dbReference type="InterPro" id="IPR039128">
    <property type="entry name" value="TRIP4-like"/>
</dbReference>
<dbReference type="GO" id="GO:0072344">
    <property type="term" value="P:rescue of stalled ribosome"/>
    <property type="evidence" value="ECO:0007669"/>
    <property type="project" value="InterPro"/>
</dbReference>
<feature type="domain" description="TRIP4/RQT4 C2HC5-type zinc finger" evidence="2">
    <location>
        <begin position="206"/>
        <end position="241"/>
    </location>
</feature>
<dbReference type="Pfam" id="PF23135">
    <property type="entry name" value="TRI4_N"/>
    <property type="match status" value="1"/>
</dbReference>
<dbReference type="InterPro" id="IPR056994">
    <property type="entry name" value="TRI4_N"/>
</dbReference>
<reference evidence="4" key="1">
    <citation type="submission" date="2021-01" db="EMBL/GenBank/DDBJ databases">
        <authorList>
            <person name="Corre E."/>
            <person name="Pelletier E."/>
            <person name="Niang G."/>
            <person name="Scheremetjew M."/>
            <person name="Finn R."/>
            <person name="Kale V."/>
            <person name="Holt S."/>
            <person name="Cochrane G."/>
            <person name="Meng A."/>
            <person name="Brown T."/>
            <person name="Cohen L."/>
        </authorList>
    </citation>
    <scope>NUCLEOTIDE SEQUENCE</scope>
    <source>
        <strain evidence="4">Pop2</strain>
    </source>
</reference>
<dbReference type="GO" id="GO:0045893">
    <property type="term" value="P:positive regulation of DNA-templated transcription"/>
    <property type="evidence" value="ECO:0007669"/>
    <property type="project" value="TreeGrafter"/>
</dbReference>
<dbReference type="AlphaFoldDB" id="A0A7S2EJ70"/>
<dbReference type="Pfam" id="PF06221">
    <property type="entry name" value="zf-C2HC5"/>
    <property type="match status" value="1"/>
</dbReference>
<dbReference type="GO" id="GO:0008270">
    <property type="term" value="F:zinc ion binding"/>
    <property type="evidence" value="ECO:0007669"/>
    <property type="project" value="InterPro"/>
</dbReference>
<organism evidence="4">
    <name type="scientific">Ditylum brightwellii</name>
    <dbReference type="NCBI Taxonomy" id="49249"/>
    <lineage>
        <taxon>Eukaryota</taxon>
        <taxon>Sar</taxon>
        <taxon>Stramenopiles</taxon>
        <taxon>Ochrophyta</taxon>
        <taxon>Bacillariophyta</taxon>
        <taxon>Mediophyceae</taxon>
        <taxon>Lithodesmiophycidae</taxon>
        <taxon>Lithodesmiales</taxon>
        <taxon>Lithodesmiaceae</taxon>
        <taxon>Ditylum</taxon>
    </lineage>
</organism>
<dbReference type="EMBL" id="HBGN01023758">
    <property type="protein sequence ID" value="CAD9338291.1"/>
    <property type="molecule type" value="Transcribed_RNA"/>
</dbReference>
<accession>A0A7S2EJ70</accession>
<dbReference type="GO" id="GO:0180022">
    <property type="term" value="C:RQC-trigger complex"/>
    <property type="evidence" value="ECO:0007669"/>
    <property type="project" value="InterPro"/>
</dbReference>
<feature type="domain" description="Activating signal cointegrator 1 N-terminal" evidence="3">
    <location>
        <begin position="14"/>
        <end position="62"/>
    </location>
</feature>
<dbReference type="PANTHER" id="PTHR12963">
    <property type="entry name" value="THYROID RECEPTOR INTERACTING PROTEIN RELATED"/>
    <property type="match status" value="1"/>
</dbReference>
<gene>
    <name evidence="4" type="ORF">DBRI1063_LOCUS15193</name>
</gene>
<dbReference type="PANTHER" id="PTHR12963:SF4">
    <property type="entry name" value="ACTIVATING SIGNAL COINTEGRATOR 1"/>
    <property type="match status" value="1"/>
</dbReference>
<protein>
    <recommendedName>
        <fullName evidence="5">Zinc finger C2HC5-type domain-containing protein</fullName>
    </recommendedName>
</protein>
<evidence type="ECO:0000259" key="2">
    <source>
        <dbReference type="Pfam" id="PF06221"/>
    </source>
</evidence>
<feature type="compositionally biased region" description="Basic and acidic residues" evidence="1">
    <location>
        <begin position="109"/>
        <end position="159"/>
    </location>
</feature>
<name>A0A7S2EJ70_9STRA</name>
<sequence length="326" mass="37294">MGGSSADRTALEHRLASLLGFDDAVEDIFEQLLSIDSSEDLFEYLSSLLGDDGDSVKQFVQDVERFQKDEALIHSTTATTYNTTLLQDNSNEESKKKVIDAAAEQRARVAAAEKEKKQRQEDERQKRKLEQQQQQQKEKAKSKNKREEMLKKKKQDQANKKAGGNKKTSLPKSNDTASAVKQTTNNNVKKALEKPTPPQRGKAKFACGCFGTRHKPLTNCLHCGRIACEKEGYGYCPFCGYLIEQLDIQMGKNKKLDKALIHKERLLKFDREFTQRTVILDDQADYFSNTTSAWLNEEEQYEAEERDAKKRQEMHERKKLTLDIAF</sequence>
<evidence type="ECO:0000259" key="3">
    <source>
        <dbReference type="Pfam" id="PF23135"/>
    </source>
</evidence>
<proteinExistence type="predicted"/>
<evidence type="ECO:0000256" key="1">
    <source>
        <dbReference type="SAM" id="MobiDB-lite"/>
    </source>
</evidence>